<dbReference type="AlphaFoldDB" id="A0AA38VIK2"/>
<sequence>MSEGATFPFTTTNSLLEIIAEIRRGVSHEELIVRLTRGDTIKPNVVQNALDLALRLLLMIDAGGFANAYSGREQDCATWHNGAVDVFLKQIPLFSGIHNSPCADDVKFNAKFNAANLERIAFLEVKLTTNLNDHLILEKNSAPKTVYIFHHATFLQCHQGVNNPFPNGFVVETLWTLALLFPQGDEQVARWFKNKYRRENLDLRVLKSGSIERRLSKYTYWRDRLVDLKEEFDSSEPQTLSQWLYGGRRDAQWWAVWIAVFFTVLFGLIQSIEGALQVYKAFVPSSAPS</sequence>
<reference evidence="2" key="1">
    <citation type="submission" date="2022-07" db="EMBL/GenBank/DDBJ databases">
        <title>Fungi with potential for degradation of polypropylene.</title>
        <authorList>
            <person name="Gostincar C."/>
        </authorList>
    </citation>
    <scope>NUCLEOTIDE SEQUENCE</scope>
    <source>
        <strain evidence="2">EXF-13308</strain>
    </source>
</reference>
<keyword evidence="3" id="KW-1185">Reference proteome</keyword>
<keyword evidence="1" id="KW-1133">Transmembrane helix</keyword>
<evidence type="ECO:0000256" key="1">
    <source>
        <dbReference type="SAM" id="Phobius"/>
    </source>
</evidence>
<proteinExistence type="predicted"/>
<name>A0AA38VIK2_9PEZI</name>
<comment type="caution">
    <text evidence="2">The sequence shown here is derived from an EMBL/GenBank/DDBJ whole genome shotgun (WGS) entry which is preliminary data.</text>
</comment>
<protein>
    <submittedName>
        <fullName evidence="2">Uncharacterized protein</fullName>
    </submittedName>
</protein>
<evidence type="ECO:0000313" key="2">
    <source>
        <dbReference type="EMBL" id="KAJ9130001.1"/>
    </source>
</evidence>
<organism evidence="2 3">
    <name type="scientific">Pleurostoma richardsiae</name>
    <dbReference type="NCBI Taxonomy" id="41990"/>
    <lineage>
        <taxon>Eukaryota</taxon>
        <taxon>Fungi</taxon>
        <taxon>Dikarya</taxon>
        <taxon>Ascomycota</taxon>
        <taxon>Pezizomycotina</taxon>
        <taxon>Sordariomycetes</taxon>
        <taxon>Sordariomycetidae</taxon>
        <taxon>Calosphaeriales</taxon>
        <taxon>Pleurostomataceae</taxon>
        <taxon>Pleurostoma</taxon>
    </lineage>
</organism>
<gene>
    <name evidence="2" type="ORF">NKR23_g12384</name>
</gene>
<keyword evidence="1" id="KW-0472">Membrane</keyword>
<accession>A0AA38VIK2</accession>
<evidence type="ECO:0000313" key="3">
    <source>
        <dbReference type="Proteomes" id="UP001174694"/>
    </source>
</evidence>
<keyword evidence="1" id="KW-0812">Transmembrane</keyword>
<feature type="transmembrane region" description="Helical" evidence="1">
    <location>
        <begin position="251"/>
        <end position="269"/>
    </location>
</feature>
<dbReference type="Proteomes" id="UP001174694">
    <property type="component" value="Unassembled WGS sequence"/>
</dbReference>
<dbReference type="EMBL" id="JANBVO010000114">
    <property type="protein sequence ID" value="KAJ9130001.1"/>
    <property type="molecule type" value="Genomic_DNA"/>
</dbReference>